<evidence type="ECO:0000313" key="6">
    <source>
        <dbReference type="Proteomes" id="UP000291117"/>
    </source>
</evidence>
<accession>A0A4R0MZW9</accession>
<feature type="transmembrane region" description="Helical" evidence="2">
    <location>
        <begin position="85"/>
        <end position="106"/>
    </location>
</feature>
<dbReference type="Gene3D" id="2.60.120.1440">
    <property type="match status" value="1"/>
</dbReference>
<dbReference type="InterPro" id="IPR032508">
    <property type="entry name" value="FecR_C"/>
</dbReference>
<evidence type="ECO:0000313" key="5">
    <source>
        <dbReference type="EMBL" id="TCC92543.1"/>
    </source>
</evidence>
<dbReference type="GO" id="GO:0016989">
    <property type="term" value="F:sigma factor antagonist activity"/>
    <property type="evidence" value="ECO:0007669"/>
    <property type="project" value="TreeGrafter"/>
</dbReference>
<evidence type="ECO:0000256" key="2">
    <source>
        <dbReference type="SAM" id="Phobius"/>
    </source>
</evidence>
<feature type="coiled-coil region" evidence="1">
    <location>
        <begin position="22"/>
        <end position="50"/>
    </location>
</feature>
<feature type="domain" description="FecR protein" evidence="3">
    <location>
        <begin position="176"/>
        <end position="267"/>
    </location>
</feature>
<keyword evidence="6" id="KW-1185">Reference proteome</keyword>
<name>A0A4R0MZW9_9SPHI</name>
<feature type="domain" description="Protein FecR C-terminal" evidence="4">
    <location>
        <begin position="311"/>
        <end position="379"/>
    </location>
</feature>
<keyword evidence="2" id="KW-1133">Transmembrane helix</keyword>
<dbReference type="EMBL" id="SJSM01000014">
    <property type="protein sequence ID" value="TCC92543.1"/>
    <property type="molecule type" value="Genomic_DNA"/>
</dbReference>
<dbReference type="Pfam" id="PF04773">
    <property type="entry name" value="FecR"/>
    <property type="match status" value="1"/>
</dbReference>
<organism evidence="5 6">
    <name type="scientific">Pedobacter hiemivivus</name>
    <dbReference type="NCBI Taxonomy" id="2530454"/>
    <lineage>
        <taxon>Bacteria</taxon>
        <taxon>Pseudomonadati</taxon>
        <taxon>Bacteroidota</taxon>
        <taxon>Sphingobacteriia</taxon>
        <taxon>Sphingobacteriales</taxon>
        <taxon>Sphingobacteriaceae</taxon>
        <taxon>Pedobacter</taxon>
    </lineage>
</organism>
<dbReference type="Proteomes" id="UP000291117">
    <property type="component" value="Unassembled WGS sequence"/>
</dbReference>
<evidence type="ECO:0000259" key="4">
    <source>
        <dbReference type="Pfam" id="PF16344"/>
    </source>
</evidence>
<dbReference type="OrthoDB" id="737880at2"/>
<evidence type="ECO:0000256" key="1">
    <source>
        <dbReference type="SAM" id="Coils"/>
    </source>
</evidence>
<dbReference type="PANTHER" id="PTHR30273:SF2">
    <property type="entry name" value="PROTEIN FECR"/>
    <property type="match status" value="1"/>
</dbReference>
<keyword evidence="1" id="KW-0175">Coiled coil</keyword>
<keyword evidence="2" id="KW-0472">Membrane</keyword>
<sequence>MDQEEKLNWDKLLKHIEGNYENDQDAEELNEEELELLLLAEETNMRLKEENPEHKFPVAAGWDELQAKHKEKEQLKVVKLNRSKLYRAMAIAAILALVLAPAWWLFLKQNDAVKSSSKGSDEIHLTLANGETVELEASQANVLKSEGATLNGSTLIYQKETSLSKEEGAELQMNVLEVPNGKYTKLELSDGTLVWVNSGSKLSYPTVFSAAKREVTLEGEAYFDVSHNADRPFIVRLKSLNVKVLGTAFSINTFGNVVHMALERGKVSLEAGNQSIYLLPGELGKYNKQEKELSKAESDLRVYTAWKDSDIYFDNSTMEEIASRLQREYNLVFSFENDALKNLHFTIDMPKTQEVSKILNNIKFSSNQVDFKIDGNKVQVKQR</sequence>
<dbReference type="InterPro" id="IPR006860">
    <property type="entry name" value="FecR"/>
</dbReference>
<dbReference type="PIRSF" id="PIRSF018266">
    <property type="entry name" value="FecR"/>
    <property type="match status" value="1"/>
</dbReference>
<evidence type="ECO:0000259" key="3">
    <source>
        <dbReference type="Pfam" id="PF04773"/>
    </source>
</evidence>
<dbReference type="Gene3D" id="3.55.50.30">
    <property type="match status" value="1"/>
</dbReference>
<proteinExistence type="predicted"/>
<dbReference type="InterPro" id="IPR012373">
    <property type="entry name" value="Ferrdict_sens_TM"/>
</dbReference>
<dbReference type="RefSeq" id="WP_131610778.1">
    <property type="nucleotide sequence ID" value="NZ_SJSM01000014.1"/>
</dbReference>
<protein>
    <submittedName>
        <fullName evidence="5">FecR family protein</fullName>
    </submittedName>
</protein>
<dbReference type="PANTHER" id="PTHR30273">
    <property type="entry name" value="PERIPLASMIC SIGNAL SENSOR AND SIGMA FACTOR ACTIVATOR FECR-RELATED"/>
    <property type="match status" value="1"/>
</dbReference>
<reference evidence="5 6" key="1">
    <citation type="submission" date="2019-02" db="EMBL/GenBank/DDBJ databases">
        <title>Pedobacter sp. RP-3-8 sp. nov., isolated from Arctic soil.</title>
        <authorList>
            <person name="Dahal R.H."/>
        </authorList>
    </citation>
    <scope>NUCLEOTIDE SEQUENCE [LARGE SCALE GENOMIC DNA]</scope>
    <source>
        <strain evidence="5 6">RP-3-8</strain>
    </source>
</reference>
<dbReference type="Pfam" id="PF16344">
    <property type="entry name" value="FecR_C"/>
    <property type="match status" value="1"/>
</dbReference>
<dbReference type="AlphaFoldDB" id="A0A4R0MZW9"/>
<keyword evidence="2" id="KW-0812">Transmembrane</keyword>
<gene>
    <name evidence="5" type="ORF">EZ444_19265</name>
</gene>
<comment type="caution">
    <text evidence="5">The sequence shown here is derived from an EMBL/GenBank/DDBJ whole genome shotgun (WGS) entry which is preliminary data.</text>
</comment>